<gene>
    <name evidence="1" type="primary">orf43</name>
</gene>
<keyword evidence="1" id="KW-0496">Mitochondrion</keyword>
<evidence type="ECO:0000313" key="1">
    <source>
        <dbReference type="EMBL" id="BBH10691.1"/>
    </source>
</evidence>
<reference evidence="1" key="1">
    <citation type="journal article" date="2019" name="Mitochondrial DNA Part B Resour">
        <title>Complete sequence of mitochondrial DNA of red alga dulse Palmaria palmata (Linnaeus) Weber and Mohr in Japan.</title>
        <authorList>
            <person name="Kumagai Y."/>
            <person name="Tsubouchi R."/>
            <person name="Miyabe Y."/>
            <person name="Takeda T."/>
            <person name="Adachi K."/>
            <person name="Yasui H."/>
            <person name="Kishimura H."/>
        </authorList>
    </citation>
    <scope>NUCLEOTIDE SEQUENCE</scope>
</reference>
<accession>A0A5K7TMP7</accession>
<dbReference type="AlphaFoldDB" id="A0A5K7TMP7"/>
<proteinExistence type="predicted"/>
<name>A0A5K7TMP7_PALPL</name>
<organism evidence="1">
    <name type="scientific">Palmaria palmata</name>
    <name type="common">Dulse</name>
    <name type="synonym">Rhodymenia palmata</name>
    <dbReference type="NCBI Taxonomy" id="2822"/>
    <lineage>
        <taxon>Eukaryota</taxon>
        <taxon>Rhodophyta</taxon>
        <taxon>Florideophyceae</taxon>
        <taxon>Nemaliophycidae</taxon>
        <taxon>Palmariales</taxon>
        <taxon>Palmariaceae</taxon>
        <taxon>Palmaria</taxon>
    </lineage>
</organism>
<protein>
    <submittedName>
        <fullName evidence="1">Uncharacterized protein</fullName>
    </submittedName>
</protein>
<sequence length="239" mass="28002">MGVSFGFYNTNFTVLDIDHCIQWKGDVFVLSPCVQEMLNGLAECYVEFSPSKTGLHVFMITNWYSNLRSTLPPTIEFPKITLEVFRKNKHRAITMTGEQWPGFLKCKEPLFEQVISTDTLQTIYFKSTLKHKIKNRKIQIWDNIKLTSDGEKEALGVLRSIECSVLYDIYLDILQEKGSKSPSEYDFQLCIFYINLWAKYIRKFNCNGKIPSYENSDIEQNSRKTRFMWNVQSKMPMFT</sequence>
<dbReference type="EMBL" id="AP019296">
    <property type="protein sequence ID" value="BBH10691.1"/>
    <property type="molecule type" value="Genomic_DNA"/>
</dbReference>
<geneLocation type="mitochondrion" evidence="1"/>